<sequence length="63" mass="7224">VLNQRAGLVCLQEVKYIPDVIACFQLHISSQFSMFMYLQVSLTYVFVVKQGTAYSIFVRCKTP</sequence>
<evidence type="ECO:0000313" key="1">
    <source>
        <dbReference type="EMBL" id="CEK97381.1"/>
    </source>
</evidence>
<reference evidence="1" key="1">
    <citation type="submission" date="2014-12" db="EMBL/GenBank/DDBJ databases">
        <title>Insight into the proteome of Arion vulgaris.</title>
        <authorList>
            <person name="Aradska J."/>
            <person name="Bulat T."/>
            <person name="Smidak R."/>
            <person name="Sarate P."/>
            <person name="Gangsoo J."/>
            <person name="Sialana F."/>
            <person name="Bilban M."/>
            <person name="Lubec G."/>
        </authorList>
    </citation>
    <scope>NUCLEOTIDE SEQUENCE</scope>
    <source>
        <tissue evidence="1">Skin</tissue>
    </source>
</reference>
<gene>
    <name evidence="1" type="primary">ORF215619</name>
</gene>
<name>A0A0B7BYC4_9EUPU</name>
<accession>A0A0B7BYC4</accession>
<dbReference type="EMBL" id="HACG01050516">
    <property type="protein sequence ID" value="CEK97381.1"/>
    <property type="molecule type" value="Transcribed_RNA"/>
</dbReference>
<proteinExistence type="predicted"/>
<dbReference type="AlphaFoldDB" id="A0A0B7BYC4"/>
<protein>
    <submittedName>
        <fullName evidence="1">Uncharacterized protein</fullName>
    </submittedName>
</protein>
<feature type="non-terminal residue" evidence="1">
    <location>
        <position position="1"/>
    </location>
</feature>
<organism evidence="1">
    <name type="scientific">Arion vulgaris</name>
    <dbReference type="NCBI Taxonomy" id="1028688"/>
    <lineage>
        <taxon>Eukaryota</taxon>
        <taxon>Metazoa</taxon>
        <taxon>Spiralia</taxon>
        <taxon>Lophotrochozoa</taxon>
        <taxon>Mollusca</taxon>
        <taxon>Gastropoda</taxon>
        <taxon>Heterobranchia</taxon>
        <taxon>Euthyneura</taxon>
        <taxon>Panpulmonata</taxon>
        <taxon>Eupulmonata</taxon>
        <taxon>Stylommatophora</taxon>
        <taxon>Helicina</taxon>
        <taxon>Arionoidea</taxon>
        <taxon>Arionidae</taxon>
        <taxon>Arion</taxon>
    </lineage>
</organism>